<evidence type="ECO:0000256" key="1">
    <source>
        <dbReference type="SAM" id="MobiDB-lite"/>
    </source>
</evidence>
<reference evidence="2" key="2">
    <citation type="submission" date="2020-06" db="EMBL/GenBank/DDBJ databases">
        <title>Helianthus annuus Genome sequencing and assembly Release 2.</title>
        <authorList>
            <person name="Gouzy J."/>
            <person name="Langlade N."/>
            <person name="Munos S."/>
        </authorList>
    </citation>
    <scope>NUCLEOTIDE SEQUENCE</scope>
    <source>
        <tissue evidence="2">Leaves</tissue>
    </source>
</reference>
<dbReference type="EMBL" id="MNCJ02000318">
    <property type="protein sequence ID" value="KAF5816578.1"/>
    <property type="molecule type" value="Genomic_DNA"/>
</dbReference>
<name>A0A9K3NZ47_HELAN</name>
<evidence type="ECO:0000313" key="2">
    <source>
        <dbReference type="EMBL" id="KAF5816578.1"/>
    </source>
</evidence>
<comment type="caution">
    <text evidence="2">The sequence shown here is derived from an EMBL/GenBank/DDBJ whole genome shotgun (WGS) entry which is preliminary data.</text>
</comment>
<accession>A0A9K3NZ47</accession>
<feature type="region of interest" description="Disordered" evidence="1">
    <location>
        <begin position="108"/>
        <end position="128"/>
    </location>
</feature>
<proteinExistence type="predicted"/>
<dbReference type="Gramene" id="mRNA:HanXRQr2_Chr03g0135811">
    <property type="protein sequence ID" value="mRNA:HanXRQr2_Chr03g0135811"/>
    <property type="gene ID" value="HanXRQr2_Chr03g0135811"/>
</dbReference>
<organism evidence="2 3">
    <name type="scientific">Helianthus annuus</name>
    <name type="common">Common sunflower</name>
    <dbReference type="NCBI Taxonomy" id="4232"/>
    <lineage>
        <taxon>Eukaryota</taxon>
        <taxon>Viridiplantae</taxon>
        <taxon>Streptophyta</taxon>
        <taxon>Embryophyta</taxon>
        <taxon>Tracheophyta</taxon>
        <taxon>Spermatophyta</taxon>
        <taxon>Magnoliopsida</taxon>
        <taxon>eudicotyledons</taxon>
        <taxon>Gunneridae</taxon>
        <taxon>Pentapetalae</taxon>
        <taxon>asterids</taxon>
        <taxon>campanulids</taxon>
        <taxon>Asterales</taxon>
        <taxon>Asteraceae</taxon>
        <taxon>Asteroideae</taxon>
        <taxon>Heliantheae alliance</taxon>
        <taxon>Heliantheae</taxon>
        <taxon>Helianthus</taxon>
    </lineage>
</organism>
<feature type="compositionally biased region" description="Low complexity" evidence="1">
    <location>
        <begin position="109"/>
        <end position="121"/>
    </location>
</feature>
<gene>
    <name evidence="2" type="ORF">HanXRQr2_Chr03g0135811</name>
</gene>
<reference evidence="2" key="1">
    <citation type="journal article" date="2017" name="Nature">
        <title>The sunflower genome provides insights into oil metabolism, flowering and Asterid evolution.</title>
        <authorList>
            <person name="Badouin H."/>
            <person name="Gouzy J."/>
            <person name="Grassa C.J."/>
            <person name="Murat F."/>
            <person name="Staton S.E."/>
            <person name="Cottret L."/>
            <person name="Lelandais-Briere C."/>
            <person name="Owens G.L."/>
            <person name="Carrere S."/>
            <person name="Mayjonade B."/>
            <person name="Legrand L."/>
            <person name="Gill N."/>
            <person name="Kane N.C."/>
            <person name="Bowers J.E."/>
            <person name="Hubner S."/>
            <person name="Bellec A."/>
            <person name="Berard A."/>
            <person name="Berges H."/>
            <person name="Blanchet N."/>
            <person name="Boniface M.C."/>
            <person name="Brunel D."/>
            <person name="Catrice O."/>
            <person name="Chaidir N."/>
            <person name="Claudel C."/>
            <person name="Donnadieu C."/>
            <person name="Faraut T."/>
            <person name="Fievet G."/>
            <person name="Helmstetter N."/>
            <person name="King M."/>
            <person name="Knapp S.J."/>
            <person name="Lai Z."/>
            <person name="Le Paslier M.C."/>
            <person name="Lippi Y."/>
            <person name="Lorenzon L."/>
            <person name="Mandel J.R."/>
            <person name="Marage G."/>
            <person name="Marchand G."/>
            <person name="Marquand E."/>
            <person name="Bret-Mestries E."/>
            <person name="Morien E."/>
            <person name="Nambeesan S."/>
            <person name="Nguyen T."/>
            <person name="Pegot-Espagnet P."/>
            <person name="Pouilly N."/>
            <person name="Raftis F."/>
            <person name="Sallet E."/>
            <person name="Schiex T."/>
            <person name="Thomas J."/>
            <person name="Vandecasteele C."/>
            <person name="Vares D."/>
            <person name="Vear F."/>
            <person name="Vautrin S."/>
            <person name="Crespi M."/>
            <person name="Mangin B."/>
            <person name="Burke J.M."/>
            <person name="Salse J."/>
            <person name="Munos S."/>
            <person name="Vincourt P."/>
            <person name="Rieseberg L.H."/>
            <person name="Langlade N.B."/>
        </authorList>
    </citation>
    <scope>NUCLEOTIDE SEQUENCE</scope>
    <source>
        <tissue evidence="2">Leaves</tissue>
    </source>
</reference>
<feature type="region of interest" description="Disordered" evidence="1">
    <location>
        <begin position="146"/>
        <end position="172"/>
    </location>
</feature>
<dbReference type="Proteomes" id="UP000215914">
    <property type="component" value="Unassembled WGS sequence"/>
</dbReference>
<sequence>MHISTRNKFLVHKLLIYLIYIKVNYCTSLYNPNLTPEATPSSQLNKSISGFLQHLHHQCRPAPLPPPLPLVSPHCHPPPSHGCQKQPPSNLHRLHNFRFSSTPIHPWLPETTTPSTTNSHPSTHHQQLHNSISPLIHPTDHHRAISETLMPLDRNRSTRDSGARGGDGDGDDGADGGCAVVVCAVGICYEIIEIVLKAYC</sequence>
<keyword evidence="3" id="KW-1185">Reference proteome</keyword>
<protein>
    <submittedName>
        <fullName evidence="2">Uncharacterized protein</fullName>
    </submittedName>
</protein>
<evidence type="ECO:0000313" key="3">
    <source>
        <dbReference type="Proteomes" id="UP000215914"/>
    </source>
</evidence>
<feature type="compositionally biased region" description="Basic and acidic residues" evidence="1">
    <location>
        <begin position="153"/>
        <end position="162"/>
    </location>
</feature>
<dbReference type="AlphaFoldDB" id="A0A9K3NZ47"/>